<dbReference type="GO" id="GO:0003824">
    <property type="term" value="F:catalytic activity"/>
    <property type="evidence" value="ECO:0007669"/>
    <property type="project" value="InterPro"/>
</dbReference>
<organism evidence="1 2">
    <name type="scientific">Microbispora bryophytorum</name>
    <dbReference type="NCBI Taxonomy" id="1460882"/>
    <lineage>
        <taxon>Bacteria</taxon>
        <taxon>Bacillati</taxon>
        <taxon>Actinomycetota</taxon>
        <taxon>Actinomycetes</taxon>
        <taxon>Streptosporangiales</taxon>
        <taxon>Streptosporangiaceae</taxon>
        <taxon>Microbispora</taxon>
    </lineage>
</organism>
<accession>A0A8H9GV22</accession>
<gene>
    <name evidence="1" type="ORF">GCM10011574_11500</name>
</gene>
<evidence type="ECO:0000313" key="1">
    <source>
        <dbReference type="EMBL" id="GGO02565.1"/>
    </source>
</evidence>
<reference evidence="1" key="1">
    <citation type="journal article" date="2014" name="Int. J. Syst. Evol. Microbiol.">
        <title>Complete genome sequence of Corynebacterium casei LMG S-19264T (=DSM 44701T), isolated from a smear-ripened cheese.</title>
        <authorList>
            <consortium name="US DOE Joint Genome Institute (JGI-PGF)"/>
            <person name="Walter F."/>
            <person name="Albersmeier A."/>
            <person name="Kalinowski J."/>
            <person name="Ruckert C."/>
        </authorList>
    </citation>
    <scope>NUCLEOTIDE SEQUENCE</scope>
    <source>
        <strain evidence="1">CGMCC 4.7138</strain>
    </source>
</reference>
<dbReference type="CDD" id="cd01283">
    <property type="entry name" value="cytidine_deaminase"/>
    <property type="match status" value="1"/>
</dbReference>
<proteinExistence type="predicted"/>
<dbReference type="Proteomes" id="UP000653480">
    <property type="component" value="Unassembled WGS sequence"/>
</dbReference>
<keyword evidence="2" id="KW-1185">Reference proteome</keyword>
<dbReference type="NCBIfam" id="NF006155">
    <property type="entry name" value="PRK08298.1"/>
    <property type="match status" value="1"/>
</dbReference>
<dbReference type="EMBL" id="BMMN01000002">
    <property type="protein sequence ID" value="GGO02565.1"/>
    <property type="molecule type" value="Genomic_DNA"/>
</dbReference>
<reference evidence="1" key="2">
    <citation type="submission" date="2020-09" db="EMBL/GenBank/DDBJ databases">
        <authorList>
            <person name="Sun Q."/>
            <person name="Zhou Y."/>
        </authorList>
    </citation>
    <scope>NUCLEOTIDE SEQUENCE</scope>
    <source>
        <strain evidence="1">CGMCC 4.7138</strain>
    </source>
</reference>
<dbReference type="InterPro" id="IPR016193">
    <property type="entry name" value="Cytidine_deaminase-like"/>
</dbReference>
<dbReference type="SUPFAM" id="SSF53927">
    <property type="entry name" value="Cytidine deaminase-like"/>
    <property type="match status" value="1"/>
</dbReference>
<dbReference type="OrthoDB" id="9795347at2"/>
<sequence>MQLDQNLVDAAIAQMDRRWPPGEQGGAAALYLNDGQILTSVGLDNLNGGVSLCHETGAICQAYTLDKKITASVCVYRDPERERVLVLPPCGICQERLALWGPDVQVGVPDDSSATGWRARTLREVNPFYWGSQFTEDGTWPAPEVHFS</sequence>
<protein>
    <submittedName>
        <fullName evidence="1">Cytidine deaminase</fullName>
    </submittedName>
</protein>
<comment type="caution">
    <text evidence="1">The sequence shown here is derived from an EMBL/GenBank/DDBJ whole genome shotgun (WGS) entry which is preliminary data.</text>
</comment>
<evidence type="ECO:0000313" key="2">
    <source>
        <dbReference type="Proteomes" id="UP000653480"/>
    </source>
</evidence>
<dbReference type="Gene3D" id="3.40.140.10">
    <property type="entry name" value="Cytidine Deaminase, domain 2"/>
    <property type="match status" value="1"/>
</dbReference>
<dbReference type="AlphaFoldDB" id="A0A8H9GV22"/>
<name>A0A8H9GV22_9ACTN</name>
<dbReference type="RefSeq" id="WP_142574349.1">
    <property type="nucleotide sequence ID" value="NZ_BMMN01000002.1"/>
</dbReference>